<keyword evidence="2" id="KW-1185">Reference proteome</keyword>
<evidence type="ECO:0000313" key="2">
    <source>
        <dbReference type="Proteomes" id="UP000092668"/>
    </source>
</evidence>
<protein>
    <submittedName>
        <fullName evidence="1">Uncharacterized protein</fullName>
    </submittedName>
</protein>
<dbReference type="Proteomes" id="UP000092668">
    <property type="component" value="Unassembled WGS sequence"/>
</dbReference>
<name>A0A1B8SL31_9MYCO</name>
<dbReference type="EMBL" id="LFOE01000001">
    <property type="protein sequence ID" value="OBY33445.1"/>
    <property type="molecule type" value="Genomic_DNA"/>
</dbReference>
<organism evidence="1 2">
    <name type="scientific">Mycolicibacter kumamotonensis</name>
    <dbReference type="NCBI Taxonomy" id="354243"/>
    <lineage>
        <taxon>Bacteria</taxon>
        <taxon>Bacillati</taxon>
        <taxon>Actinomycetota</taxon>
        <taxon>Actinomycetes</taxon>
        <taxon>Mycobacteriales</taxon>
        <taxon>Mycobacteriaceae</taxon>
        <taxon>Mycolicibacter</taxon>
    </lineage>
</organism>
<reference evidence="1 2" key="1">
    <citation type="submission" date="2015-06" db="EMBL/GenBank/DDBJ databases">
        <title>Genome sequence of Mycobacterium kumamotonense strain Roo.</title>
        <authorList>
            <person name="Greninger A.L."/>
            <person name="Cunningham G."/>
            <person name="Miller S."/>
        </authorList>
    </citation>
    <scope>NUCLEOTIDE SEQUENCE [LARGE SCALE GENOMIC DNA]</scope>
    <source>
        <strain evidence="1 2">Roo</strain>
    </source>
</reference>
<accession>A0A1B8SL31</accession>
<sequence length="94" mass="10783">MRDVVKKIARVHKQHLLVHHDRRAWWCQCGDDCLSAEGSHAEHVASQVINALKLRPELSWRVGDVSGLVLDDTDADDAEIIASRYVTPWEREDR</sequence>
<dbReference type="AlphaFoldDB" id="A0A1B8SL31"/>
<gene>
    <name evidence="1" type="ORF">ACT18_00390</name>
</gene>
<evidence type="ECO:0000313" key="1">
    <source>
        <dbReference type="EMBL" id="OBY33445.1"/>
    </source>
</evidence>
<proteinExistence type="predicted"/>
<comment type="caution">
    <text evidence="1">The sequence shown here is derived from an EMBL/GenBank/DDBJ whole genome shotgun (WGS) entry which is preliminary data.</text>
</comment>
<dbReference type="RefSeq" id="WP_065286711.1">
    <property type="nucleotide sequence ID" value="NZ_LFOE01000001.1"/>
</dbReference>